<evidence type="ECO:0000259" key="2">
    <source>
        <dbReference type="PROSITE" id="PS50172"/>
    </source>
</evidence>
<gene>
    <name evidence="3" type="ORF">BDY17DRAFT_294659</name>
</gene>
<dbReference type="EMBL" id="MU001634">
    <property type="protein sequence ID" value="KAF2483933.1"/>
    <property type="molecule type" value="Genomic_DNA"/>
</dbReference>
<sequence length="687" mass="75864">MSRPPRFEFLLMKLDGTYPRQTCDHLIDIDGRHITTQIFKDHHAQIDCRAETGQNREADDVLVRIQTSGWSCMIEAYTQMIIEQPLPNGQLSGLADVMNGEGLAIAASDRYIRTLAYVRPGDVMHFPDAALKVRFDIATEKTTSPPLPGQASKAEEVSPALPNSLAGAEVQVRSSDSAVEQQDSDSEDDDDLDRLPAPAKSSVDEAMRATPPVIEPMIKETPKHLPSALPEDEEPYSTAQDGLLEREEDVSADRQPINAESPSPLAQRSIALAASVDDEEVLKPRTVNTTYGKRQKSRTPQKLSSLPTPDDVQDLPERDESSHAENDNNNYDDIPATSDNMTMHDVTTEAAWRSHPVSAATKKRKVHNSDNEPEERESPQVNKKRRVDEERSPTPSAPKQEDVDDAEDESATDPAPSPPKTRGKLKKVTRKAARYSSEEIAVAPKRRQPSPVLPVVVKRHRKSTTPASSASSTLLGKTPKILLSTESAIHRNTALKAWLRKAGITIIDKVPSKTTNFVCVVTKDHSLKSAKVLHSLAMNKSVVTEDWLTDSEAQGELQDPLDYLHKTVEPNATHDKSRIFAGKHLFFTRAAVANYGAGWKDIQDVAKEAGASEVGKLDFDRSSHLHERDDVVFFGTVKGDEDVAELIKEYGRDVYSKDLFTDSIIAGELKLEQKLSAPAAAKRKRRS</sequence>
<feature type="region of interest" description="Disordered" evidence="1">
    <location>
        <begin position="142"/>
        <end position="430"/>
    </location>
</feature>
<dbReference type="AlphaFoldDB" id="A0A6A6PWS3"/>
<dbReference type="GeneID" id="54474176"/>
<dbReference type="SUPFAM" id="SSF52113">
    <property type="entry name" value="BRCT domain"/>
    <property type="match status" value="1"/>
</dbReference>
<accession>A0A6A6PWS3</accession>
<proteinExistence type="predicted"/>
<name>A0A6A6PWS3_9PEZI</name>
<dbReference type="RefSeq" id="XP_033590503.1">
    <property type="nucleotide sequence ID" value="XM_033733174.1"/>
</dbReference>
<dbReference type="InterPro" id="IPR036420">
    <property type="entry name" value="BRCT_dom_sf"/>
</dbReference>
<evidence type="ECO:0000313" key="3">
    <source>
        <dbReference type="EMBL" id="KAF2483933.1"/>
    </source>
</evidence>
<feature type="compositionally biased region" description="Basic and acidic residues" evidence="1">
    <location>
        <begin position="243"/>
        <end position="252"/>
    </location>
</feature>
<evidence type="ECO:0000256" key="1">
    <source>
        <dbReference type="SAM" id="MobiDB-lite"/>
    </source>
</evidence>
<dbReference type="SMART" id="SM00292">
    <property type="entry name" value="BRCT"/>
    <property type="match status" value="2"/>
</dbReference>
<dbReference type="Proteomes" id="UP000799767">
    <property type="component" value="Unassembled WGS sequence"/>
</dbReference>
<feature type="compositionally biased region" description="Polar residues" evidence="1">
    <location>
        <begin position="327"/>
        <end position="341"/>
    </location>
</feature>
<dbReference type="Gene3D" id="3.40.50.10190">
    <property type="entry name" value="BRCT domain"/>
    <property type="match status" value="1"/>
</dbReference>
<protein>
    <recommendedName>
        <fullName evidence="2">BRCT domain-containing protein</fullName>
    </recommendedName>
</protein>
<reference evidence="3" key="1">
    <citation type="journal article" date="2020" name="Stud. Mycol.">
        <title>101 Dothideomycetes genomes: a test case for predicting lifestyles and emergence of pathogens.</title>
        <authorList>
            <person name="Haridas S."/>
            <person name="Albert R."/>
            <person name="Binder M."/>
            <person name="Bloem J."/>
            <person name="Labutti K."/>
            <person name="Salamov A."/>
            <person name="Andreopoulos B."/>
            <person name="Baker S."/>
            <person name="Barry K."/>
            <person name="Bills G."/>
            <person name="Bluhm B."/>
            <person name="Cannon C."/>
            <person name="Castanera R."/>
            <person name="Culley D."/>
            <person name="Daum C."/>
            <person name="Ezra D."/>
            <person name="Gonzalez J."/>
            <person name="Henrissat B."/>
            <person name="Kuo A."/>
            <person name="Liang C."/>
            <person name="Lipzen A."/>
            <person name="Lutzoni F."/>
            <person name="Magnuson J."/>
            <person name="Mondo S."/>
            <person name="Nolan M."/>
            <person name="Ohm R."/>
            <person name="Pangilinan J."/>
            <person name="Park H.-J."/>
            <person name="Ramirez L."/>
            <person name="Alfaro M."/>
            <person name="Sun H."/>
            <person name="Tritt A."/>
            <person name="Yoshinaga Y."/>
            <person name="Zwiers L.-H."/>
            <person name="Turgeon B."/>
            <person name="Goodwin S."/>
            <person name="Spatafora J."/>
            <person name="Crous P."/>
            <person name="Grigoriev I."/>
        </authorList>
    </citation>
    <scope>NUCLEOTIDE SEQUENCE</scope>
    <source>
        <strain evidence="3">CBS 113389</strain>
    </source>
</reference>
<feature type="compositionally biased region" description="Basic residues" evidence="1">
    <location>
        <begin position="421"/>
        <end position="430"/>
    </location>
</feature>
<keyword evidence="4" id="KW-1185">Reference proteome</keyword>
<organism evidence="3 4">
    <name type="scientific">Neohortaea acidophila</name>
    <dbReference type="NCBI Taxonomy" id="245834"/>
    <lineage>
        <taxon>Eukaryota</taxon>
        <taxon>Fungi</taxon>
        <taxon>Dikarya</taxon>
        <taxon>Ascomycota</taxon>
        <taxon>Pezizomycotina</taxon>
        <taxon>Dothideomycetes</taxon>
        <taxon>Dothideomycetidae</taxon>
        <taxon>Mycosphaerellales</taxon>
        <taxon>Teratosphaeriaceae</taxon>
        <taxon>Neohortaea</taxon>
    </lineage>
</organism>
<feature type="compositionally biased region" description="Acidic residues" evidence="1">
    <location>
        <begin position="182"/>
        <end position="192"/>
    </location>
</feature>
<feature type="domain" description="BRCT" evidence="2">
    <location>
        <begin position="495"/>
        <end position="565"/>
    </location>
</feature>
<feature type="compositionally biased region" description="Basic and acidic residues" evidence="1">
    <location>
        <begin position="315"/>
        <end position="326"/>
    </location>
</feature>
<feature type="compositionally biased region" description="Acidic residues" evidence="1">
    <location>
        <begin position="402"/>
        <end position="411"/>
    </location>
</feature>
<dbReference type="PROSITE" id="PS50172">
    <property type="entry name" value="BRCT"/>
    <property type="match status" value="1"/>
</dbReference>
<evidence type="ECO:0000313" key="4">
    <source>
        <dbReference type="Proteomes" id="UP000799767"/>
    </source>
</evidence>
<dbReference type="InterPro" id="IPR001357">
    <property type="entry name" value="BRCT_dom"/>
</dbReference>
<dbReference type="OrthoDB" id="342264at2759"/>